<feature type="transmembrane region" description="Helical" evidence="2">
    <location>
        <begin position="31"/>
        <end position="58"/>
    </location>
</feature>
<proteinExistence type="predicted"/>
<gene>
    <name evidence="3" type="ORF">B0T14DRAFT_605046</name>
</gene>
<dbReference type="AlphaFoldDB" id="A0AA40BX17"/>
<evidence type="ECO:0000256" key="1">
    <source>
        <dbReference type="SAM" id="MobiDB-lite"/>
    </source>
</evidence>
<dbReference type="Proteomes" id="UP001175000">
    <property type="component" value="Unassembled WGS sequence"/>
</dbReference>
<keyword evidence="4" id="KW-1185">Reference proteome</keyword>
<evidence type="ECO:0000313" key="3">
    <source>
        <dbReference type="EMBL" id="KAK0616851.1"/>
    </source>
</evidence>
<protein>
    <submittedName>
        <fullName evidence="3">Uncharacterized protein</fullName>
    </submittedName>
</protein>
<reference evidence="3" key="1">
    <citation type="submission" date="2023-06" db="EMBL/GenBank/DDBJ databases">
        <title>Genome-scale phylogeny and comparative genomics of the fungal order Sordariales.</title>
        <authorList>
            <consortium name="Lawrence Berkeley National Laboratory"/>
            <person name="Hensen N."/>
            <person name="Bonometti L."/>
            <person name="Westerberg I."/>
            <person name="Brannstrom I.O."/>
            <person name="Guillou S."/>
            <person name="Cros-Aarteil S."/>
            <person name="Calhoun S."/>
            <person name="Haridas S."/>
            <person name="Kuo A."/>
            <person name="Mondo S."/>
            <person name="Pangilinan J."/>
            <person name="Riley R."/>
            <person name="Labutti K."/>
            <person name="Andreopoulos B."/>
            <person name="Lipzen A."/>
            <person name="Chen C."/>
            <person name="Yanf M."/>
            <person name="Daum C."/>
            <person name="Ng V."/>
            <person name="Clum A."/>
            <person name="Steindorff A."/>
            <person name="Ohm R."/>
            <person name="Martin F."/>
            <person name="Silar P."/>
            <person name="Natvig D."/>
            <person name="Lalanne C."/>
            <person name="Gautier V."/>
            <person name="Ament-Velasquez S.L."/>
            <person name="Kruys A."/>
            <person name="Hutchinson M.I."/>
            <person name="Powell A.J."/>
            <person name="Barry K."/>
            <person name="Miller A.N."/>
            <person name="Grigoriev I.V."/>
            <person name="Debuchy R."/>
            <person name="Gladieux P."/>
            <person name="Thoren M.H."/>
            <person name="Johannesson H."/>
        </authorList>
    </citation>
    <scope>NUCLEOTIDE SEQUENCE</scope>
    <source>
        <strain evidence="3">CBS 606.72</strain>
    </source>
</reference>
<feature type="transmembrane region" description="Helical" evidence="2">
    <location>
        <begin position="524"/>
        <end position="546"/>
    </location>
</feature>
<keyword evidence="2" id="KW-1133">Transmembrane helix</keyword>
<name>A0AA40BX17_9PEZI</name>
<organism evidence="3 4">
    <name type="scientific">Immersiella caudata</name>
    <dbReference type="NCBI Taxonomy" id="314043"/>
    <lineage>
        <taxon>Eukaryota</taxon>
        <taxon>Fungi</taxon>
        <taxon>Dikarya</taxon>
        <taxon>Ascomycota</taxon>
        <taxon>Pezizomycotina</taxon>
        <taxon>Sordariomycetes</taxon>
        <taxon>Sordariomycetidae</taxon>
        <taxon>Sordariales</taxon>
        <taxon>Lasiosphaeriaceae</taxon>
        <taxon>Immersiella</taxon>
    </lineage>
</organism>
<dbReference type="EMBL" id="JAULSU010000005">
    <property type="protein sequence ID" value="KAK0616851.1"/>
    <property type="molecule type" value="Genomic_DNA"/>
</dbReference>
<keyword evidence="2" id="KW-0812">Transmembrane</keyword>
<feature type="transmembrane region" description="Helical" evidence="2">
    <location>
        <begin position="101"/>
        <end position="124"/>
    </location>
</feature>
<feature type="compositionally biased region" description="Low complexity" evidence="1">
    <location>
        <begin position="584"/>
        <end position="598"/>
    </location>
</feature>
<comment type="caution">
    <text evidence="3">The sequence shown here is derived from an EMBL/GenBank/DDBJ whole genome shotgun (WGS) entry which is preliminary data.</text>
</comment>
<evidence type="ECO:0000313" key="4">
    <source>
        <dbReference type="Proteomes" id="UP001175000"/>
    </source>
</evidence>
<sequence>MSDKPHIYTGLWTDWTRDSPTRHITRPDRDAFILITFLSLVIPLSIASFWKALCAALWPRISADMNRRTSHNGFKPDGFATVIFQACTALRSKSMRRSSRFLIAFVAVFTFLCFATSIGLPIGLSDSIPYGEENPIVRASGTIQNMVILGDANQDFRLATLRNLNLTLAAAEYYQSCYLETTTLGCQSNLVSPRLHWEEREDIECPFAGGICEEPDTSGRLRLETGWISLYDLGINTASKFHFKKAMECSPLEASYFVGQPPVTSTDDPDVTWTVSFGSSKTLELRIRTQLLGKAGTLKLRSYSANNRTNSPFYPSLLRLDGAVTALVLEAGAVFYTEPVDDPVFLANFSLPLELYDPPRWVADQAIRLVACVDQYMVCNDPAEGCGTWKSPLGVSQVGEELIKSHEDKIASHVLTYALENTDLHNVIAGREAGALQLQRWVFGDMVYSVPSQPWFEEMRGWFGISLAKLQLQILSMAHPTSFLNPEGFVSFSTFPGVEPSDVADVCSRVLSREGDFTNLDFDAFVGTLTAFLVILFVSEATFRVLQRKENRLRQEAVQLDQLAPVYSGSQVDSPPPVSDEVAEAGAPSASYPSSRPPTGTMGQVNRPVATASNDGLLA</sequence>
<keyword evidence="2" id="KW-0472">Membrane</keyword>
<feature type="region of interest" description="Disordered" evidence="1">
    <location>
        <begin position="568"/>
        <end position="619"/>
    </location>
</feature>
<accession>A0AA40BX17</accession>
<evidence type="ECO:0000256" key="2">
    <source>
        <dbReference type="SAM" id="Phobius"/>
    </source>
</evidence>